<evidence type="ECO:0000259" key="9">
    <source>
        <dbReference type="PROSITE" id="PS50199"/>
    </source>
</evidence>
<keyword evidence="2" id="KW-0479">Metal-binding</keyword>
<feature type="domain" description="MPN" evidence="10">
    <location>
        <begin position="251"/>
        <end position="389"/>
    </location>
</feature>
<dbReference type="PROSITE" id="PS01358">
    <property type="entry name" value="ZF_RANBP2_1"/>
    <property type="match status" value="1"/>
</dbReference>
<dbReference type="PANTHER" id="PTHR12710:SF0">
    <property type="entry name" value="NUCLEAR PROTEIN LOCALIZATION PROTEIN 4 HOMOLOG"/>
    <property type="match status" value="1"/>
</dbReference>
<organism evidence="11 12">
    <name type="scientific">Allacma fusca</name>
    <dbReference type="NCBI Taxonomy" id="39272"/>
    <lineage>
        <taxon>Eukaryota</taxon>
        <taxon>Metazoa</taxon>
        <taxon>Ecdysozoa</taxon>
        <taxon>Arthropoda</taxon>
        <taxon>Hexapoda</taxon>
        <taxon>Collembola</taxon>
        <taxon>Symphypleona</taxon>
        <taxon>Sminthuridae</taxon>
        <taxon>Allacma</taxon>
    </lineage>
</organism>
<evidence type="ECO:0000313" key="12">
    <source>
        <dbReference type="Proteomes" id="UP000708208"/>
    </source>
</evidence>
<dbReference type="GO" id="GO:0008270">
    <property type="term" value="F:zinc ion binding"/>
    <property type="evidence" value="ECO:0007669"/>
    <property type="project" value="UniProtKB-KW"/>
</dbReference>
<comment type="pathway">
    <text evidence="5">Protein degradation; proteasomal ubiquitin-dependent pathway.</text>
</comment>
<dbReference type="FunFam" id="3.40.140.10:FF:000012">
    <property type="entry name" value="nuclear protein localization protein 4 homolog"/>
    <property type="match status" value="1"/>
</dbReference>
<dbReference type="InterPro" id="IPR016563">
    <property type="entry name" value="Npl4"/>
</dbReference>
<dbReference type="AlphaFoldDB" id="A0A8J2P7C4"/>
<dbReference type="InterPro" id="IPR007716">
    <property type="entry name" value="NPL4_Zn-bd_put"/>
</dbReference>
<dbReference type="InterPro" id="IPR001876">
    <property type="entry name" value="Znf_RanBP2"/>
</dbReference>
<dbReference type="Proteomes" id="UP000708208">
    <property type="component" value="Unassembled WGS sequence"/>
</dbReference>
<dbReference type="PROSITE" id="PS50249">
    <property type="entry name" value="MPN"/>
    <property type="match status" value="1"/>
</dbReference>
<protein>
    <recommendedName>
        <fullName evidence="6">Nuclear protein localization protein 4 homolog</fullName>
    </recommendedName>
</protein>
<dbReference type="OrthoDB" id="10251089at2759"/>
<dbReference type="Pfam" id="PF11543">
    <property type="entry name" value="UN_NPL4"/>
    <property type="match status" value="1"/>
</dbReference>
<evidence type="ECO:0000256" key="4">
    <source>
        <dbReference type="ARBA" id="ARBA00022833"/>
    </source>
</evidence>
<reference evidence="11" key="1">
    <citation type="submission" date="2021-06" db="EMBL/GenBank/DDBJ databases">
        <authorList>
            <person name="Hodson N. C."/>
            <person name="Mongue J. A."/>
            <person name="Jaron S. K."/>
        </authorList>
    </citation>
    <scope>NUCLEOTIDE SEQUENCE</scope>
</reference>
<evidence type="ECO:0000259" key="10">
    <source>
        <dbReference type="PROSITE" id="PS50249"/>
    </source>
</evidence>
<dbReference type="PIRSF" id="PIRSF010052">
    <property type="entry name" value="Polyub_prc_Npl4"/>
    <property type="match status" value="1"/>
</dbReference>
<dbReference type="GO" id="GO:0043130">
    <property type="term" value="F:ubiquitin binding"/>
    <property type="evidence" value="ECO:0007669"/>
    <property type="project" value="TreeGrafter"/>
</dbReference>
<keyword evidence="3 7" id="KW-0863">Zinc-finger</keyword>
<accession>A0A8J2P7C4</accession>
<evidence type="ECO:0000256" key="7">
    <source>
        <dbReference type="PROSITE-ProRule" id="PRU00322"/>
    </source>
</evidence>
<gene>
    <name evidence="11" type="ORF">AFUS01_LOCUS22313</name>
</gene>
<comment type="caution">
    <text evidence="11">The sequence shown here is derived from an EMBL/GenBank/DDBJ whole genome shotgun (WGS) entry which is preliminary data.</text>
</comment>
<proteinExistence type="inferred from homology"/>
<feature type="domain" description="RanBP2-type" evidence="9">
    <location>
        <begin position="615"/>
        <end position="643"/>
    </location>
</feature>
<dbReference type="SMART" id="SM00547">
    <property type="entry name" value="ZnF_RBZ"/>
    <property type="match status" value="1"/>
</dbReference>
<evidence type="ECO:0000256" key="5">
    <source>
        <dbReference type="ARBA" id="ARBA00060618"/>
    </source>
</evidence>
<dbReference type="Pfam" id="PF05021">
    <property type="entry name" value="NPL4"/>
    <property type="match status" value="1"/>
</dbReference>
<evidence type="ECO:0000256" key="8">
    <source>
        <dbReference type="SAM" id="MobiDB-lite"/>
    </source>
</evidence>
<feature type="region of interest" description="Disordered" evidence="8">
    <location>
        <begin position="87"/>
        <end position="137"/>
    </location>
</feature>
<sequence length="643" mass="71536">MVGKDLMLRIQAREGTKRVEISPNETAKRLFEKIKSAFSYNSYAFNLHKDRQKLEPIASNSKTVGSLGLKHGDLIYLSAVEGMVLTPETPSSSSSSGIDVYGSADEKPGPSSAINNSSSSTNISLRKGSKPVVGEDEVDQRLSAQDGLIHRPKDPNMCRHGDKGRCVFCLPLEPYDENYLREHNIKHLSFHSYIKKLTAGDKAKFTSLEDISARIKEGCTTHPPWPRGICSKCQPSAVTLNRQVYRHVDNVMFENPHIVERFLSYWRASGHQRMGFLFGSYEEHTDVPLGIRARVAAIYEPPQETNRDFIRFLEHDEKAKVVEEIASMFGLRCVGWVFTDLIPEDTKKGTVRHLRGIHSYFVSAQECITAAYFQTLHPNPCRLSSSGTFGSKFATVLITGDEKNQVQMVGYQVSNQCMSLVKDKCLVPTKDAPELGYIKESSEKQYVPDVFYKQKDEYGNEVTRMARPLPVEYLLVDVPVSTPIEPQFSFVVPAGKKPFPVENRLLDDQIQDFTALATYLNQFPVGTPFLTIASDFHFLVYISNMDVYPLKDYIAPLVDAIRTNNIDAANDWAASDHWLTVKSLVEASTVTASTSAGAHSVGVGSGSSGSPMVVPQSTWTCSHCTYINDGSAQHCEMCSLPRG</sequence>
<feature type="compositionally biased region" description="Low complexity" evidence="8">
    <location>
        <begin position="111"/>
        <end position="124"/>
    </location>
</feature>
<dbReference type="InterPro" id="IPR037518">
    <property type="entry name" value="MPN"/>
</dbReference>
<evidence type="ECO:0000313" key="11">
    <source>
        <dbReference type="EMBL" id="CAG7733894.1"/>
    </source>
</evidence>
<evidence type="ECO:0000256" key="3">
    <source>
        <dbReference type="ARBA" id="ARBA00022771"/>
    </source>
</evidence>
<dbReference type="PROSITE" id="PS50199">
    <property type="entry name" value="ZF_RANBP2_2"/>
    <property type="match status" value="1"/>
</dbReference>
<dbReference type="GO" id="GO:0006511">
    <property type="term" value="P:ubiquitin-dependent protein catabolic process"/>
    <property type="evidence" value="ECO:0007669"/>
    <property type="project" value="InterPro"/>
</dbReference>
<dbReference type="PANTHER" id="PTHR12710">
    <property type="entry name" value="NUCLEAR PROTEIN LOCALIZATION 4"/>
    <property type="match status" value="1"/>
</dbReference>
<evidence type="ECO:0000256" key="2">
    <source>
        <dbReference type="ARBA" id="ARBA00022723"/>
    </source>
</evidence>
<dbReference type="Pfam" id="PF05020">
    <property type="entry name" value="zf-NPL4"/>
    <property type="match status" value="1"/>
</dbReference>
<dbReference type="GO" id="GO:0005634">
    <property type="term" value="C:nucleus"/>
    <property type="evidence" value="ECO:0007669"/>
    <property type="project" value="TreeGrafter"/>
</dbReference>
<dbReference type="CDD" id="cd08061">
    <property type="entry name" value="MPN_NPL4"/>
    <property type="match status" value="1"/>
</dbReference>
<keyword evidence="4" id="KW-0862">Zinc</keyword>
<evidence type="ECO:0000256" key="6">
    <source>
        <dbReference type="ARBA" id="ARBA00074519"/>
    </source>
</evidence>
<dbReference type="InterPro" id="IPR024682">
    <property type="entry name" value="Npl4_Ub-like_dom"/>
</dbReference>
<keyword evidence="12" id="KW-1185">Reference proteome</keyword>
<dbReference type="EMBL" id="CAJVCH010258756">
    <property type="protein sequence ID" value="CAG7733894.1"/>
    <property type="molecule type" value="Genomic_DNA"/>
</dbReference>
<evidence type="ECO:0000256" key="1">
    <source>
        <dbReference type="ARBA" id="ARBA00011025"/>
    </source>
</evidence>
<name>A0A8J2P7C4_9HEXA</name>
<dbReference type="InterPro" id="IPR007717">
    <property type="entry name" value="NPL4_C"/>
</dbReference>
<comment type="similarity">
    <text evidence="1">Belongs to the NPL4 family.</text>
</comment>
<dbReference type="CDD" id="cd17055">
    <property type="entry name" value="Ubl_AtNPL4_like"/>
    <property type="match status" value="1"/>
</dbReference>
<dbReference type="GO" id="GO:0031625">
    <property type="term" value="F:ubiquitin protein ligase binding"/>
    <property type="evidence" value="ECO:0007669"/>
    <property type="project" value="TreeGrafter"/>
</dbReference>